<organism evidence="2 3">
    <name type="scientific">Pelobacter propionicus (strain DSM 2379 / NBRC 103807 / OttBd1)</name>
    <dbReference type="NCBI Taxonomy" id="338966"/>
    <lineage>
        <taxon>Bacteria</taxon>
        <taxon>Pseudomonadati</taxon>
        <taxon>Thermodesulfobacteriota</taxon>
        <taxon>Desulfuromonadia</taxon>
        <taxon>Desulfuromonadales</taxon>
        <taxon>Desulfuromonadaceae</taxon>
        <taxon>Pelobacter</taxon>
    </lineage>
</organism>
<feature type="compositionally biased region" description="Low complexity" evidence="1">
    <location>
        <begin position="57"/>
        <end position="68"/>
    </location>
</feature>
<dbReference type="eggNOG" id="COG2979">
    <property type="taxonomic scope" value="Bacteria"/>
</dbReference>
<sequence length="207" mass="21213">MIDGAKLLGGLLNGSLNSTLGGMTKGRLPGKAALGMGILGVAIAAFEHFSSQNRDASPPATGRSGSGSSPPPPPPFGGSSPSPPPGSVPPPLVGTDPVLLLRAMISAAHADGSLDDAERRRITAHLERARLSGEERSFLASELETPRPLADIVAAVTTPADAEQVFAVSLLAVEVDSQAERAYLEQLRQALGIEPLKAVEIARSIGC</sequence>
<dbReference type="KEGG" id="ppd:Ppro_3114"/>
<protein>
    <recommendedName>
        <fullName evidence="4">Tellurite resistance TerB family protein</fullName>
    </recommendedName>
</protein>
<dbReference type="InterPro" id="IPR007486">
    <property type="entry name" value="YebE"/>
</dbReference>
<evidence type="ECO:0000313" key="2">
    <source>
        <dbReference type="EMBL" id="ABL00708.1"/>
    </source>
</evidence>
<dbReference type="SUPFAM" id="SSF158682">
    <property type="entry name" value="TerB-like"/>
    <property type="match status" value="1"/>
</dbReference>
<name>A1ATN7_PELPD</name>
<evidence type="ECO:0000256" key="1">
    <source>
        <dbReference type="SAM" id="MobiDB-lite"/>
    </source>
</evidence>
<dbReference type="STRING" id="338966.Ppro_3114"/>
<dbReference type="HOGENOM" id="CLU_1265262_0_0_7"/>
<proteinExistence type="predicted"/>
<dbReference type="InterPro" id="IPR029024">
    <property type="entry name" value="TerB-like"/>
</dbReference>
<evidence type="ECO:0008006" key="4">
    <source>
        <dbReference type="Google" id="ProtNLM"/>
    </source>
</evidence>
<dbReference type="CDD" id="cd07178">
    <property type="entry name" value="terB_like_YebE"/>
    <property type="match status" value="1"/>
</dbReference>
<gene>
    <name evidence="2" type="ordered locus">Ppro_3114</name>
</gene>
<dbReference type="Gene3D" id="1.10.3680.10">
    <property type="entry name" value="TerB-like"/>
    <property type="match status" value="1"/>
</dbReference>
<dbReference type="EMBL" id="CP000482">
    <property type="protein sequence ID" value="ABL00708.1"/>
    <property type="molecule type" value="Genomic_DNA"/>
</dbReference>
<dbReference type="Proteomes" id="UP000006732">
    <property type="component" value="Chromosome"/>
</dbReference>
<dbReference type="RefSeq" id="WP_011736940.1">
    <property type="nucleotide sequence ID" value="NC_008609.1"/>
</dbReference>
<feature type="compositionally biased region" description="Pro residues" evidence="1">
    <location>
        <begin position="69"/>
        <end position="92"/>
    </location>
</feature>
<accession>A1ATN7</accession>
<dbReference type="AlphaFoldDB" id="A1ATN7"/>
<evidence type="ECO:0000313" key="3">
    <source>
        <dbReference type="Proteomes" id="UP000006732"/>
    </source>
</evidence>
<dbReference type="Pfam" id="PF04391">
    <property type="entry name" value="DUF533"/>
    <property type="match status" value="1"/>
</dbReference>
<feature type="region of interest" description="Disordered" evidence="1">
    <location>
        <begin position="52"/>
        <end position="93"/>
    </location>
</feature>
<reference evidence="2 3" key="1">
    <citation type="submission" date="2006-10" db="EMBL/GenBank/DDBJ databases">
        <title>Complete sequence of chromosome of Pelobacter propionicus DSM 2379.</title>
        <authorList>
            <consortium name="US DOE Joint Genome Institute"/>
            <person name="Copeland A."/>
            <person name="Lucas S."/>
            <person name="Lapidus A."/>
            <person name="Barry K."/>
            <person name="Detter J.C."/>
            <person name="Glavina del Rio T."/>
            <person name="Hammon N."/>
            <person name="Israni S."/>
            <person name="Dalin E."/>
            <person name="Tice H."/>
            <person name="Pitluck S."/>
            <person name="Saunders E."/>
            <person name="Brettin T."/>
            <person name="Bruce D."/>
            <person name="Han C."/>
            <person name="Tapia R."/>
            <person name="Schmutz J."/>
            <person name="Larimer F."/>
            <person name="Land M."/>
            <person name="Hauser L."/>
            <person name="Kyrpides N."/>
            <person name="Kim E."/>
            <person name="Lovley D."/>
            <person name="Richardson P."/>
        </authorList>
    </citation>
    <scope>NUCLEOTIDE SEQUENCE [LARGE SCALE GENOMIC DNA]</scope>
    <source>
        <strain evidence="3">DSM 2379 / NBRC 103807 / OttBd1</strain>
    </source>
</reference>
<keyword evidence="3" id="KW-1185">Reference proteome</keyword>